<dbReference type="Proteomes" id="UP000193495">
    <property type="component" value="Unassembled WGS sequence"/>
</dbReference>
<dbReference type="Proteomes" id="UP000240624">
    <property type="component" value="Unassembled WGS sequence"/>
</dbReference>
<reference evidence="1 4" key="2">
    <citation type="submission" date="2018-03" db="EMBL/GenBank/DDBJ databases">
        <title>Genomic Encyclopedia of Archaeal and Bacterial Type Strains, Phase II (KMG-II): from individual species to whole genera.</title>
        <authorList>
            <person name="Goeker M."/>
        </authorList>
    </citation>
    <scope>NUCLEOTIDE SEQUENCE [LARGE SCALE GENOMIC DNA]</scope>
    <source>
        <strain evidence="1 4">DSM 29956</strain>
    </source>
</reference>
<dbReference type="AlphaFoldDB" id="A0A1X7A3C4"/>
<name>A0A1X7A3C4_9RHOB</name>
<organism evidence="2 3">
    <name type="scientific">Limimaricola soesokkakensis</name>
    <dbReference type="NCBI Taxonomy" id="1343159"/>
    <lineage>
        <taxon>Bacteria</taxon>
        <taxon>Pseudomonadati</taxon>
        <taxon>Pseudomonadota</taxon>
        <taxon>Alphaproteobacteria</taxon>
        <taxon>Rhodobacterales</taxon>
        <taxon>Paracoccaceae</taxon>
        <taxon>Limimaricola</taxon>
    </lineage>
</organism>
<evidence type="ECO:0000313" key="2">
    <source>
        <dbReference type="EMBL" id="SLN67528.1"/>
    </source>
</evidence>
<keyword evidence="4" id="KW-1185">Reference proteome</keyword>
<evidence type="ECO:0000313" key="1">
    <source>
        <dbReference type="EMBL" id="PSK81585.1"/>
    </source>
</evidence>
<evidence type="ECO:0000313" key="4">
    <source>
        <dbReference type="Proteomes" id="UP000240624"/>
    </source>
</evidence>
<evidence type="ECO:0000313" key="3">
    <source>
        <dbReference type="Proteomes" id="UP000193495"/>
    </source>
</evidence>
<proteinExistence type="predicted"/>
<protein>
    <submittedName>
        <fullName evidence="2">Uncharacterized protein</fullName>
    </submittedName>
</protein>
<dbReference type="EMBL" id="FWFY01000013">
    <property type="protein sequence ID" value="SLN67528.1"/>
    <property type="molecule type" value="Genomic_DNA"/>
</dbReference>
<accession>A0A1X7A3C4</accession>
<gene>
    <name evidence="1" type="ORF">CLV79_11553</name>
    <name evidence="2" type="ORF">LOS8367_03376</name>
</gene>
<reference evidence="2 3" key="1">
    <citation type="submission" date="2017-03" db="EMBL/GenBank/DDBJ databases">
        <authorList>
            <person name="Afonso C.L."/>
            <person name="Miller P.J."/>
            <person name="Scott M.A."/>
            <person name="Spackman E."/>
            <person name="Goraichik I."/>
            <person name="Dimitrov K.M."/>
            <person name="Suarez D.L."/>
            <person name="Swayne D.E."/>
        </authorList>
    </citation>
    <scope>NUCLEOTIDE SEQUENCE [LARGE SCALE GENOMIC DNA]</scope>
    <source>
        <strain evidence="2 3">CECT 8367</strain>
    </source>
</reference>
<sequence>MLVMGLRSAPAAKAAPCIRKEQFMFYIVVHEYVGPNPSEKVDEDIIYITRQPALTNRSREPRITGWCGSSNDTSITAHGAYRTRKAALKAIAERWGETREVTLPFEDSEVAAFRPGAYTPMTWCETQAWLYESLDREITADTSDAELEALEENFEAEANTEGYTLYRDRELLTDWLAEYRDELRADEPEDA</sequence>
<dbReference type="EMBL" id="PYGB01000015">
    <property type="protein sequence ID" value="PSK81585.1"/>
    <property type="molecule type" value="Genomic_DNA"/>
</dbReference>